<dbReference type="Pfam" id="PF08448">
    <property type="entry name" value="PAS_4"/>
    <property type="match status" value="1"/>
</dbReference>
<evidence type="ECO:0000256" key="4">
    <source>
        <dbReference type="ARBA" id="ARBA00022741"/>
    </source>
</evidence>
<gene>
    <name evidence="12" type="ORF">ATI61_113148</name>
</gene>
<sequence length="623" mass="67674">MLQVLRRGFIAGVDAFLTPQQRQLPPDKLGQYRVLVGTALSMLLLNLLFWVNLRSSSIAGRRSVAVVALLAVASYALVLMLVRWGRSYRAVALLMCVFLTMAFLGVTLVSEDLRVVSHATVMLVPLLAVYLLGGSLGFLFTAIVCLAVGPFHKLYHSGFGSKPPLLAILAALGNNSSAVVALLIGWCLFWLHSSSREQAHAALKQALETLRESEGKLSNLIESTDDFVMSLDTEGRRVAANRPALQLISALTGSELPPGAPLFPPVPREPWSELLVLFKKALTGQRGRTEVEFPMEGRSRTLEIIASPVRSKEGRVVGVTFFARDISARREAEARLAELHRSLLDVSRHAGMAEVATGVLHNVGNTLNSVNVSVGVVGERLRGSRLPGLARAAELMKQHLPSLGSFLTEDERGRQLPPYIIAVSEQLVQERDALLTEVKSLSESVEHMKSVVSMQQENARFVGVVEQVQVARLLDDALKLQAQSLDKEGIQVRREYAEVPQVLVDRHKLLQILFNLLSNARHALQESGRTDKRLTVRIGADAGGELLRIEVADNGVGISPENLPRLFCQGFTTKKDGHGFGLHTSALAAAELGGALTCTSPGPGQGATFLLELPALPEQRMGR</sequence>
<keyword evidence="5" id="KW-0418">Kinase</keyword>
<keyword evidence="13" id="KW-1185">Reference proteome</keyword>
<keyword evidence="9" id="KW-0812">Transmembrane</keyword>
<evidence type="ECO:0000256" key="1">
    <source>
        <dbReference type="ARBA" id="ARBA00000085"/>
    </source>
</evidence>
<dbReference type="Gene3D" id="3.30.565.10">
    <property type="entry name" value="Histidine kinase-like ATPase, C-terminal domain"/>
    <property type="match status" value="1"/>
</dbReference>
<dbReference type="PANTHER" id="PTHR43065:SF46">
    <property type="entry name" value="C4-DICARBOXYLATE TRANSPORT SENSOR PROTEIN DCTB"/>
    <property type="match status" value="1"/>
</dbReference>
<feature type="transmembrane region" description="Helical" evidence="9">
    <location>
        <begin position="32"/>
        <end position="51"/>
    </location>
</feature>
<dbReference type="Pfam" id="PF02518">
    <property type="entry name" value="HATPase_c"/>
    <property type="match status" value="1"/>
</dbReference>
<dbReference type="InterPro" id="IPR004358">
    <property type="entry name" value="Sig_transdc_His_kin-like_C"/>
</dbReference>
<dbReference type="PROSITE" id="PS50109">
    <property type="entry name" value="HIS_KIN"/>
    <property type="match status" value="1"/>
</dbReference>
<dbReference type="InterPro" id="IPR036890">
    <property type="entry name" value="HATPase_C_sf"/>
</dbReference>
<dbReference type="RefSeq" id="WP_075335952.1">
    <property type="nucleotide sequence ID" value="NZ_CP011509.1"/>
</dbReference>
<evidence type="ECO:0000259" key="10">
    <source>
        <dbReference type="PROSITE" id="PS50109"/>
    </source>
</evidence>
<evidence type="ECO:0000256" key="7">
    <source>
        <dbReference type="ARBA" id="ARBA00023012"/>
    </source>
</evidence>
<protein>
    <recommendedName>
        <fullName evidence="2">histidine kinase</fullName>
        <ecNumber evidence="2">2.7.13.3</ecNumber>
    </recommendedName>
</protein>
<dbReference type="SUPFAM" id="SSF55785">
    <property type="entry name" value="PYP-like sensor domain (PAS domain)"/>
    <property type="match status" value="1"/>
</dbReference>
<feature type="transmembrane region" description="Helical" evidence="9">
    <location>
        <begin position="90"/>
        <end position="109"/>
    </location>
</feature>
<dbReference type="InterPro" id="IPR000014">
    <property type="entry name" value="PAS"/>
</dbReference>
<dbReference type="InterPro" id="IPR005467">
    <property type="entry name" value="His_kinase_dom"/>
</dbReference>
<keyword evidence="8" id="KW-0175">Coiled coil</keyword>
<evidence type="ECO:0000256" key="3">
    <source>
        <dbReference type="ARBA" id="ARBA00022679"/>
    </source>
</evidence>
<organism evidence="12 13">
    <name type="scientific">Archangium gephyra</name>
    <dbReference type="NCBI Taxonomy" id="48"/>
    <lineage>
        <taxon>Bacteria</taxon>
        <taxon>Pseudomonadati</taxon>
        <taxon>Myxococcota</taxon>
        <taxon>Myxococcia</taxon>
        <taxon>Myxococcales</taxon>
        <taxon>Cystobacterineae</taxon>
        <taxon>Archangiaceae</taxon>
        <taxon>Archangium</taxon>
    </lineage>
</organism>
<evidence type="ECO:0000256" key="9">
    <source>
        <dbReference type="SAM" id="Phobius"/>
    </source>
</evidence>
<keyword evidence="9" id="KW-0472">Membrane</keyword>
<feature type="domain" description="PAC" evidence="11">
    <location>
        <begin position="285"/>
        <end position="338"/>
    </location>
</feature>
<comment type="caution">
    <text evidence="12">The sequence shown here is derived from an EMBL/GenBank/DDBJ whole genome shotgun (WGS) entry which is preliminary data.</text>
</comment>
<keyword evidence="6" id="KW-0067">ATP-binding</keyword>
<dbReference type="Gene3D" id="3.30.450.20">
    <property type="entry name" value="PAS domain"/>
    <property type="match status" value="1"/>
</dbReference>
<dbReference type="SMART" id="SM00387">
    <property type="entry name" value="HATPase_c"/>
    <property type="match status" value="1"/>
</dbReference>
<feature type="transmembrane region" description="Helical" evidence="9">
    <location>
        <begin position="63"/>
        <end position="84"/>
    </location>
</feature>
<dbReference type="NCBIfam" id="TIGR00229">
    <property type="entry name" value="sensory_box"/>
    <property type="match status" value="1"/>
</dbReference>
<keyword evidence="3" id="KW-0808">Transferase</keyword>
<accession>A0ABX9JRC1</accession>
<proteinExistence type="predicted"/>
<comment type="catalytic activity">
    <reaction evidence="1">
        <text>ATP + protein L-histidine = ADP + protein N-phospho-L-histidine.</text>
        <dbReference type="EC" id="2.7.13.3"/>
    </reaction>
</comment>
<dbReference type="InterPro" id="IPR000700">
    <property type="entry name" value="PAS-assoc_C"/>
</dbReference>
<dbReference type="Proteomes" id="UP000256345">
    <property type="component" value="Unassembled WGS sequence"/>
</dbReference>
<dbReference type="PANTHER" id="PTHR43065">
    <property type="entry name" value="SENSOR HISTIDINE KINASE"/>
    <property type="match status" value="1"/>
</dbReference>
<dbReference type="SUPFAM" id="SSF55874">
    <property type="entry name" value="ATPase domain of HSP90 chaperone/DNA topoisomerase II/histidine kinase"/>
    <property type="match status" value="1"/>
</dbReference>
<dbReference type="EC" id="2.7.13.3" evidence="2"/>
<feature type="transmembrane region" description="Helical" evidence="9">
    <location>
        <begin position="165"/>
        <end position="191"/>
    </location>
</feature>
<dbReference type="InterPro" id="IPR035965">
    <property type="entry name" value="PAS-like_dom_sf"/>
</dbReference>
<dbReference type="InterPro" id="IPR003594">
    <property type="entry name" value="HATPase_dom"/>
</dbReference>
<keyword evidence="7" id="KW-0902">Two-component regulatory system</keyword>
<keyword evidence="4" id="KW-0547">Nucleotide-binding</keyword>
<evidence type="ECO:0000256" key="5">
    <source>
        <dbReference type="ARBA" id="ARBA00022777"/>
    </source>
</evidence>
<evidence type="ECO:0000313" key="13">
    <source>
        <dbReference type="Proteomes" id="UP000256345"/>
    </source>
</evidence>
<feature type="coiled-coil region" evidence="8">
    <location>
        <begin position="196"/>
        <end position="223"/>
    </location>
</feature>
<evidence type="ECO:0000256" key="2">
    <source>
        <dbReference type="ARBA" id="ARBA00012438"/>
    </source>
</evidence>
<feature type="transmembrane region" description="Helical" evidence="9">
    <location>
        <begin position="121"/>
        <end position="149"/>
    </location>
</feature>
<dbReference type="InterPro" id="IPR013656">
    <property type="entry name" value="PAS_4"/>
</dbReference>
<reference evidence="12 13" key="1">
    <citation type="submission" date="2018-08" db="EMBL/GenBank/DDBJ databases">
        <title>Genomic Encyclopedia of Archaeal and Bacterial Type Strains, Phase II (KMG-II): from individual species to whole genera.</title>
        <authorList>
            <person name="Goeker M."/>
        </authorList>
    </citation>
    <scope>NUCLEOTIDE SEQUENCE [LARGE SCALE GENOMIC DNA]</scope>
    <source>
        <strain evidence="12 13">DSM 2261</strain>
    </source>
</reference>
<feature type="domain" description="Histidine kinase" evidence="10">
    <location>
        <begin position="434"/>
        <end position="617"/>
    </location>
</feature>
<name>A0ABX9JRC1_9BACT</name>
<evidence type="ECO:0000256" key="8">
    <source>
        <dbReference type="SAM" id="Coils"/>
    </source>
</evidence>
<keyword evidence="9" id="KW-1133">Transmembrane helix</keyword>
<dbReference type="EMBL" id="QUMU01000013">
    <property type="protein sequence ID" value="REG25084.1"/>
    <property type="molecule type" value="Genomic_DNA"/>
</dbReference>
<evidence type="ECO:0000256" key="6">
    <source>
        <dbReference type="ARBA" id="ARBA00022840"/>
    </source>
</evidence>
<dbReference type="CDD" id="cd00130">
    <property type="entry name" value="PAS"/>
    <property type="match status" value="1"/>
</dbReference>
<dbReference type="PROSITE" id="PS50113">
    <property type="entry name" value="PAC"/>
    <property type="match status" value="1"/>
</dbReference>
<evidence type="ECO:0000259" key="11">
    <source>
        <dbReference type="PROSITE" id="PS50113"/>
    </source>
</evidence>
<evidence type="ECO:0000313" key="12">
    <source>
        <dbReference type="EMBL" id="REG25084.1"/>
    </source>
</evidence>
<dbReference type="PRINTS" id="PR00344">
    <property type="entry name" value="BCTRLSENSOR"/>
</dbReference>